<evidence type="ECO:0000259" key="3">
    <source>
        <dbReference type="Pfam" id="PF01494"/>
    </source>
</evidence>
<dbReference type="PANTHER" id="PTHR13789">
    <property type="entry name" value="MONOOXYGENASE"/>
    <property type="match status" value="1"/>
</dbReference>
<dbReference type="RefSeq" id="WP_011749849.1">
    <property type="nucleotide sequence ID" value="NC_008687.1"/>
</dbReference>
<protein>
    <submittedName>
        <fullName evidence="4">Monooxygenase, FAD-binding protein</fullName>
    </submittedName>
</protein>
<gene>
    <name evidence="4" type="ordered locus">Pden_3613</name>
</gene>
<dbReference type="InterPro" id="IPR002938">
    <property type="entry name" value="FAD-bd"/>
</dbReference>
<dbReference type="SUPFAM" id="SSF51905">
    <property type="entry name" value="FAD/NAD(P)-binding domain"/>
    <property type="match status" value="1"/>
</dbReference>
<accession>A1B836</accession>
<dbReference type="eggNOG" id="COG0654">
    <property type="taxonomic scope" value="Bacteria"/>
</dbReference>
<dbReference type="Pfam" id="PF01494">
    <property type="entry name" value="FAD_binding_3"/>
    <property type="match status" value="1"/>
</dbReference>
<dbReference type="GO" id="GO:0071949">
    <property type="term" value="F:FAD binding"/>
    <property type="evidence" value="ECO:0007669"/>
    <property type="project" value="InterPro"/>
</dbReference>
<organism evidence="4 5">
    <name type="scientific">Paracoccus denitrificans (strain Pd 1222)</name>
    <dbReference type="NCBI Taxonomy" id="318586"/>
    <lineage>
        <taxon>Bacteria</taxon>
        <taxon>Pseudomonadati</taxon>
        <taxon>Pseudomonadota</taxon>
        <taxon>Alphaproteobacteria</taxon>
        <taxon>Rhodobacterales</taxon>
        <taxon>Paracoccaceae</taxon>
        <taxon>Paracoccus</taxon>
    </lineage>
</organism>
<keyword evidence="2 4" id="KW-0503">Monooxygenase</keyword>
<dbReference type="STRING" id="318586.Pden_3613"/>
<evidence type="ECO:0000313" key="4">
    <source>
        <dbReference type="EMBL" id="ABL71680.1"/>
    </source>
</evidence>
<evidence type="ECO:0000256" key="2">
    <source>
        <dbReference type="ARBA" id="ARBA00023033"/>
    </source>
</evidence>
<keyword evidence="5" id="KW-1185">Reference proteome</keyword>
<name>A1B836_PARDP</name>
<evidence type="ECO:0000256" key="1">
    <source>
        <dbReference type="ARBA" id="ARBA00023002"/>
    </source>
</evidence>
<evidence type="ECO:0000313" key="5">
    <source>
        <dbReference type="Proteomes" id="UP000000361"/>
    </source>
</evidence>
<dbReference type="EMBL" id="CP000490">
    <property type="protein sequence ID" value="ABL71680.1"/>
    <property type="molecule type" value="Genomic_DNA"/>
</dbReference>
<dbReference type="EnsemblBacteria" id="ABL71680">
    <property type="protein sequence ID" value="ABL71680"/>
    <property type="gene ID" value="Pden_3613"/>
</dbReference>
<dbReference type="InterPro" id="IPR036188">
    <property type="entry name" value="FAD/NAD-bd_sf"/>
</dbReference>
<dbReference type="GO" id="GO:0004497">
    <property type="term" value="F:monooxygenase activity"/>
    <property type="evidence" value="ECO:0007669"/>
    <property type="project" value="UniProtKB-KW"/>
</dbReference>
<sequence length="390" mass="41904">MSYRIAIAGAGIGGLAAAALLAREGHDVTLFERFAAPRPLGSGLVVQPVGLAVLDRIGAGGDTRRLSSPIARMLGHEARGSKVLDVSYPVAAPGRGIHRATLFQLLWDRVVALGLPVVTSAEIVSAGPDGAGRRLMLADGRDFGPFDLVVDASGAGSRLSPLQARPLGYGAIWGTVPWPETDFPRSELWQRYRAASRMAGVLPIGCLPGDPTPRAAVFWSMPLAELDRWPQAPMAHWRDGVAALWPQMAPFLETIRENAQMTQARYSHGTLRRPWAPGLVHIGDAAHRASPQLGQGANMALLDAFALAHALRRPLEEALPDYAAMRRWHVRIYQGMSAAFTPMYQSGSRSLPWLRDLVLAPLSTLPLLRGGLTHLVAGTMIPPLSGVRDP</sequence>
<dbReference type="InterPro" id="IPR050493">
    <property type="entry name" value="FAD-dep_Monooxygenase_BioMet"/>
</dbReference>
<proteinExistence type="predicted"/>
<dbReference type="PANTHER" id="PTHR13789:SF309">
    <property type="entry name" value="PUTATIVE (AFU_ORTHOLOGUE AFUA_6G14510)-RELATED"/>
    <property type="match status" value="1"/>
</dbReference>
<dbReference type="GeneID" id="93453267"/>
<dbReference type="HOGENOM" id="CLU_009665_5_0_5"/>
<dbReference type="Proteomes" id="UP000000361">
    <property type="component" value="Chromosome 2"/>
</dbReference>
<reference evidence="5" key="1">
    <citation type="submission" date="2006-12" db="EMBL/GenBank/DDBJ databases">
        <title>Complete sequence of chromosome 2 of Paracoccus denitrificans PD1222.</title>
        <authorList>
            <person name="Copeland A."/>
            <person name="Lucas S."/>
            <person name="Lapidus A."/>
            <person name="Barry K."/>
            <person name="Detter J.C."/>
            <person name="Glavina del Rio T."/>
            <person name="Hammon N."/>
            <person name="Israni S."/>
            <person name="Dalin E."/>
            <person name="Tice H."/>
            <person name="Pitluck S."/>
            <person name="Munk A.C."/>
            <person name="Brettin T."/>
            <person name="Bruce D."/>
            <person name="Han C."/>
            <person name="Tapia R."/>
            <person name="Gilna P."/>
            <person name="Schmutz J."/>
            <person name="Larimer F."/>
            <person name="Land M."/>
            <person name="Hauser L."/>
            <person name="Kyrpides N."/>
            <person name="Lykidis A."/>
            <person name="Spiro S."/>
            <person name="Richardson D.J."/>
            <person name="Moir J.W.B."/>
            <person name="Ferguson S.J."/>
            <person name="van Spanning R.J.M."/>
            <person name="Richardson P."/>
        </authorList>
    </citation>
    <scope>NUCLEOTIDE SEQUENCE [LARGE SCALE GENOMIC DNA]</scope>
    <source>
        <strain evidence="5">Pd 1222</strain>
    </source>
</reference>
<keyword evidence="1" id="KW-0560">Oxidoreductase</keyword>
<dbReference type="Gene3D" id="3.50.50.60">
    <property type="entry name" value="FAD/NAD(P)-binding domain"/>
    <property type="match status" value="1"/>
</dbReference>
<feature type="domain" description="FAD-binding" evidence="3">
    <location>
        <begin position="4"/>
        <end position="317"/>
    </location>
</feature>
<dbReference type="PRINTS" id="PR00420">
    <property type="entry name" value="RNGMNOXGNASE"/>
</dbReference>
<dbReference type="OrthoDB" id="5499180at2"/>
<dbReference type="KEGG" id="pde:Pden_3613"/>
<dbReference type="Gene3D" id="3.30.9.10">
    <property type="entry name" value="D-Amino Acid Oxidase, subunit A, domain 2"/>
    <property type="match status" value="1"/>
</dbReference>
<dbReference type="AlphaFoldDB" id="A1B836"/>